<evidence type="ECO:0000313" key="2">
    <source>
        <dbReference type="EMBL" id="MWA02173.1"/>
    </source>
</evidence>
<comment type="caution">
    <text evidence="2">The sequence shown here is derived from an EMBL/GenBank/DDBJ whole genome shotgun (WGS) entry which is preliminary data.</text>
</comment>
<gene>
    <name evidence="2" type="ORF">F8568_017685</name>
</gene>
<feature type="region of interest" description="Disordered" evidence="1">
    <location>
        <begin position="1"/>
        <end position="25"/>
    </location>
</feature>
<feature type="region of interest" description="Disordered" evidence="1">
    <location>
        <begin position="84"/>
        <end position="112"/>
    </location>
</feature>
<keyword evidence="2" id="KW-0255">Endonuclease</keyword>
<feature type="compositionally biased region" description="Basic and acidic residues" evidence="1">
    <location>
        <begin position="102"/>
        <end position="112"/>
    </location>
</feature>
<sequence>MPRKIQDNPRPRKESGRMWRSEPRPTDWNARVEFVKRRDKSCRWVDGDTVCGSTERLEVHHRGAADDHRVEMLVLLCRRHHAKVTGQQAAEARRRNRIPRNRPAERHPGLID</sequence>
<accession>A0A6I4M903</accession>
<dbReference type="GO" id="GO:0004519">
    <property type="term" value="F:endonuclease activity"/>
    <property type="evidence" value="ECO:0007669"/>
    <property type="project" value="UniProtKB-KW"/>
</dbReference>
<dbReference type="AlphaFoldDB" id="A0A6I4M903"/>
<reference evidence="2" key="1">
    <citation type="submission" date="2019-12" db="EMBL/GenBank/DDBJ databases">
        <title>Actinomadura physcomitrii sp. nov., a novel actinomycete isolated from moss [Physcomitrium sphaericum (Ludw) Fuernr].</title>
        <authorList>
            <person name="Zhuang X."/>
        </authorList>
    </citation>
    <scope>NUCLEOTIDE SEQUENCE [LARGE SCALE GENOMIC DNA]</scope>
    <source>
        <strain evidence="2">LD22</strain>
    </source>
</reference>
<evidence type="ECO:0000313" key="3">
    <source>
        <dbReference type="Proteomes" id="UP000462055"/>
    </source>
</evidence>
<name>A0A6I4M903_9ACTN</name>
<protein>
    <submittedName>
        <fullName evidence="2">HNH endonuclease</fullName>
    </submittedName>
</protein>
<keyword evidence="2" id="KW-0540">Nuclease</keyword>
<evidence type="ECO:0000256" key="1">
    <source>
        <dbReference type="SAM" id="MobiDB-lite"/>
    </source>
</evidence>
<dbReference type="EMBL" id="WBMS02000012">
    <property type="protein sequence ID" value="MWA02173.1"/>
    <property type="molecule type" value="Genomic_DNA"/>
</dbReference>
<keyword evidence="3" id="KW-1185">Reference proteome</keyword>
<dbReference type="Proteomes" id="UP000462055">
    <property type="component" value="Unassembled WGS sequence"/>
</dbReference>
<keyword evidence="2" id="KW-0378">Hydrolase</keyword>
<proteinExistence type="predicted"/>
<organism evidence="2 3">
    <name type="scientific">Actinomadura physcomitrii</name>
    <dbReference type="NCBI Taxonomy" id="2650748"/>
    <lineage>
        <taxon>Bacteria</taxon>
        <taxon>Bacillati</taxon>
        <taxon>Actinomycetota</taxon>
        <taxon>Actinomycetes</taxon>
        <taxon>Streptosporangiales</taxon>
        <taxon>Thermomonosporaceae</taxon>
        <taxon>Actinomadura</taxon>
    </lineage>
</organism>
<dbReference type="RefSeq" id="WP_151594631.1">
    <property type="nucleotide sequence ID" value="NZ_WBMS02000012.1"/>
</dbReference>